<dbReference type="Proteomes" id="UP000648077">
    <property type="component" value="Unassembled WGS sequence"/>
</dbReference>
<proteinExistence type="predicted"/>
<dbReference type="InterPro" id="IPR051532">
    <property type="entry name" value="Ester_Hydrolysis_Enzymes"/>
</dbReference>
<dbReference type="GO" id="GO:0004622">
    <property type="term" value="F:phosphatidylcholine lysophospholipase activity"/>
    <property type="evidence" value="ECO:0007669"/>
    <property type="project" value="TreeGrafter"/>
</dbReference>
<evidence type="ECO:0000259" key="2">
    <source>
        <dbReference type="Pfam" id="PF13472"/>
    </source>
</evidence>
<feature type="compositionally biased region" description="Low complexity" evidence="1">
    <location>
        <begin position="664"/>
        <end position="677"/>
    </location>
</feature>
<name>A0A4Y7VPF6_STAEP</name>
<dbReference type="InterPro" id="IPR013830">
    <property type="entry name" value="SGNH_hydro"/>
</dbReference>
<dbReference type="PANTHER" id="PTHR30383:SF5">
    <property type="entry name" value="SGNH HYDROLASE-TYPE ESTERASE DOMAIN-CONTAINING PROTEIN"/>
    <property type="match status" value="1"/>
</dbReference>
<feature type="domain" description="SGNH hydrolase-type esterase" evidence="2">
    <location>
        <begin position="313"/>
        <end position="500"/>
    </location>
</feature>
<reference evidence="3" key="1">
    <citation type="submission" date="2020-08" db="EMBL/GenBank/DDBJ databases">
        <title>Changes in the skin microbiome associated with squamous cell carcinoma in transplant recipients.</title>
        <authorList>
            <person name="Zaugg J."/>
            <person name="Krueger A."/>
            <person name="Lachner N."/>
        </authorList>
    </citation>
    <scope>NUCLEOTIDE SEQUENCE</scope>
    <source>
        <strain evidence="3">R5988</strain>
    </source>
</reference>
<gene>
    <name evidence="3" type="ORF">H3963_08715</name>
</gene>
<dbReference type="Gene3D" id="3.40.50.1110">
    <property type="entry name" value="SGNH hydrolase"/>
    <property type="match status" value="1"/>
</dbReference>
<dbReference type="Pfam" id="PF13472">
    <property type="entry name" value="Lipase_GDSL_2"/>
    <property type="match status" value="1"/>
</dbReference>
<keyword evidence="3" id="KW-0378">Hydrolase</keyword>
<organism evidence="3 4">
    <name type="scientific">Staphylococcus epidermidis</name>
    <dbReference type="NCBI Taxonomy" id="1282"/>
    <lineage>
        <taxon>Bacteria</taxon>
        <taxon>Bacillati</taxon>
        <taxon>Bacillota</taxon>
        <taxon>Bacilli</taxon>
        <taxon>Bacillales</taxon>
        <taxon>Staphylococcaceae</taxon>
        <taxon>Staphylococcus</taxon>
    </lineage>
</organism>
<dbReference type="SUPFAM" id="SSF52266">
    <property type="entry name" value="SGNH hydrolase"/>
    <property type="match status" value="1"/>
</dbReference>
<feature type="compositionally biased region" description="Basic and acidic residues" evidence="1">
    <location>
        <begin position="192"/>
        <end position="207"/>
    </location>
</feature>
<comment type="caution">
    <text evidence="3">The sequence shown here is derived from an EMBL/GenBank/DDBJ whole genome shotgun (WGS) entry which is preliminary data.</text>
</comment>
<evidence type="ECO:0000313" key="3">
    <source>
        <dbReference type="EMBL" id="MBF2230504.1"/>
    </source>
</evidence>
<feature type="region of interest" description="Disordered" evidence="1">
    <location>
        <begin position="191"/>
        <end position="211"/>
    </location>
</feature>
<dbReference type="RefSeq" id="WP_002504812.1">
    <property type="nucleotide sequence ID" value="NZ_CAJUXF010000044.1"/>
</dbReference>
<dbReference type="CDD" id="cd00229">
    <property type="entry name" value="SGNH_hydrolase"/>
    <property type="match status" value="1"/>
</dbReference>
<protein>
    <submittedName>
        <fullName evidence="3">SGNH/GDSL hydrolase family protein</fullName>
    </submittedName>
</protein>
<dbReference type="EMBL" id="JACGQI010000014">
    <property type="protein sequence ID" value="MBF2230504.1"/>
    <property type="molecule type" value="Genomic_DNA"/>
</dbReference>
<evidence type="ECO:0000313" key="4">
    <source>
        <dbReference type="Proteomes" id="UP000648077"/>
    </source>
</evidence>
<sequence>MRRNLINNYRFLEFPQETSIEIKQGDFTPISVKLDSTEMIKDDGKDAKVILINTDNEKVFETSVPAKNRIIEFVINKNLPKGRYFLEIVYNQMKFPSRDYKTIIINGSASLGSLKEINIISSDDIKNRFISEAKKELSADIDQLVSEKLNKYVIENQEDLKGQSISIANHEFDEKGNLNITFSDQTFIQIPKGKDGHNGEDGRDGLNGRDGQSVTTITERGISNNSSGIYVRTYKVDHEGIKQDLISETFVSDGKDGKDGTSVEIDHTEEIDNDLKIYFTNGKSLFLPKTKVVETNTSASTEISQLKDLVGVFIGDSITEVNLRTEKNYHQFIADRTGLKNINLGHSGTGYQDRKNAFTEIKEAPDFITVFLGTNDYGLVGGKTRELGTAKEHKAGTVAGSIYYTLLQLSNSFPTTPIGVMTPIPRAECNPFKEVANSKGYTLGQLTEVIKELASSFSFPVLDLYNESNLRVWNETVNKTFFSLSNGSYDGLHPNAKGHEYLSYMIERFIEDKLVVGTRFDYEHVDTTPTSLGNDVFKKAIKPEGMFWNTTQSLIINVTASDIDLDKFKLLKIKYKNYKIIDPSGILSGSPYWYTLPNYADKDKFNRTSDVTEFVKGFEVMDITESRGNEYMPDYVEFIYTLKTNTDVVADINKDYVLKSAAQPTTPSTSTPTSPTTNTKEKVTPVDNGDGTFTATITPTKISWKQDQSFMINTDGEQLDLTGKQVKKVESGDYSILNPNTTASNYFFWYSVPTSTEGTMFNKTPDINKFVAGLTVDKTEADGRIVYKLVPVKITYK</sequence>
<dbReference type="InterPro" id="IPR036514">
    <property type="entry name" value="SGNH_hydro_sf"/>
</dbReference>
<dbReference type="AlphaFoldDB" id="A0A4Y7VPF6"/>
<evidence type="ECO:0000256" key="1">
    <source>
        <dbReference type="SAM" id="MobiDB-lite"/>
    </source>
</evidence>
<dbReference type="PANTHER" id="PTHR30383">
    <property type="entry name" value="THIOESTERASE 1/PROTEASE 1/LYSOPHOSPHOLIPASE L1"/>
    <property type="match status" value="1"/>
</dbReference>
<feature type="region of interest" description="Disordered" evidence="1">
    <location>
        <begin position="662"/>
        <end position="691"/>
    </location>
</feature>
<accession>A0A4Y7VPF6</accession>
<dbReference type="OrthoDB" id="2414619at2"/>